<comment type="subunit">
    <text evidence="3">Interacts with IL13RA2.</text>
</comment>
<dbReference type="InterPro" id="IPR018096">
    <property type="entry name" value="IL-4/IL-13_CS"/>
</dbReference>
<accession>A0A2Y9RJZ5</accession>
<comment type="similarity">
    <text evidence="2">Belongs to the IL-4/IL-13 family.</text>
</comment>
<name>A0A2Y9RJZ5_TRIMA</name>
<evidence type="ECO:0000256" key="2">
    <source>
        <dbReference type="ARBA" id="ARBA00009855"/>
    </source>
</evidence>
<evidence type="ECO:0000256" key="9">
    <source>
        <dbReference type="ARBA" id="ARBA00023180"/>
    </source>
</evidence>
<protein>
    <recommendedName>
        <fullName evidence="4">Interleukin-13</fullName>
    </recommendedName>
</protein>
<dbReference type="InterPro" id="IPR001325">
    <property type="entry name" value="IL-4/IL-13"/>
</dbReference>
<dbReference type="GO" id="GO:0006955">
    <property type="term" value="P:immune response"/>
    <property type="evidence" value="ECO:0007669"/>
    <property type="project" value="InterPro"/>
</dbReference>
<dbReference type="CTD" id="3596"/>
<keyword evidence="7 10" id="KW-0732">Signal</keyword>
<dbReference type="GO" id="GO:0005126">
    <property type="term" value="F:cytokine receptor binding"/>
    <property type="evidence" value="ECO:0007669"/>
    <property type="project" value="InterPro"/>
</dbReference>
<dbReference type="STRING" id="127582.A0A2Y9RJZ5"/>
<keyword evidence="8" id="KW-1015">Disulfide bond</keyword>
<evidence type="ECO:0000313" key="11">
    <source>
        <dbReference type="Proteomes" id="UP000248480"/>
    </source>
</evidence>
<evidence type="ECO:0000256" key="8">
    <source>
        <dbReference type="ARBA" id="ARBA00023157"/>
    </source>
</evidence>
<sequence>MALWLTVVIALTCVGGLASPVPVYYHHTKVLQELIGELINITQNQKTPLCNGSMVWSVNLTTTNYCAAVEALSNVSDCKAIQNTKRILSSACIQHKAPASQVSSLKVRDTKIELTSFIKNLLERLRNIFRHGPVN</sequence>
<dbReference type="InterPro" id="IPR020470">
    <property type="entry name" value="IL-13"/>
</dbReference>
<dbReference type="GO" id="GO:0005615">
    <property type="term" value="C:extracellular space"/>
    <property type="evidence" value="ECO:0007669"/>
    <property type="project" value="UniProtKB-KW"/>
</dbReference>
<dbReference type="PANTHER" id="PTHR48486:SF1">
    <property type="entry name" value="INTERLEUKIN-13"/>
    <property type="match status" value="1"/>
</dbReference>
<organism evidence="11 12">
    <name type="scientific">Trichechus manatus latirostris</name>
    <name type="common">Florida manatee</name>
    <dbReference type="NCBI Taxonomy" id="127582"/>
    <lineage>
        <taxon>Eukaryota</taxon>
        <taxon>Metazoa</taxon>
        <taxon>Chordata</taxon>
        <taxon>Craniata</taxon>
        <taxon>Vertebrata</taxon>
        <taxon>Euteleostomi</taxon>
        <taxon>Mammalia</taxon>
        <taxon>Eutheria</taxon>
        <taxon>Afrotheria</taxon>
        <taxon>Sirenia</taxon>
        <taxon>Trichechidae</taxon>
        <taxon>Trichechus</taxon>
    </lineage>
</organism>
<dbReference type="SUPFAM" id="SSF47266">
    <property type="entry name" value="4-helical cytokines"/>
    <property type="match status" value="1"/>
</dbReference>
<dbReference type="Pfam" id="PF03487">
    <property type="entry name" value="IL13"/>
    <property type="match status" value="1"/>
</dbReference>
<dbReference type="Gene3D" id="1.20.1250.10">
    <property type="match status" value="1"/>
</dbReference>
<dbReference type="GeneID" id="101341264"/>
<evidence type="ECO:0000256" key="4">
    <source>
        <dbReference type="ARBA" id="ARBA00016752"/>
    </source>
</evidence>
<dbReference type="SMART" id="SM00190">
    <property type="entry name" value="IL4_13"/>
    <property type="match status" value="1"/>
</dbReference>
<evidence type="ECO:0000313" key="12">
    <source>
        <dbReference type="RefSeq" id="XP_023594772.1"/>
    </source>
</evidence>
<dbReference type="PANTHER" id="PTHR48486">
    <property type="entry name" value="INTERLEUKIN-13"/>
    <property type="match status" value="1"/>
</dbReference>
<keyword evidence="6" id="KW-0964">Secreted</keyword>
<dbReference type="FunCoup" id="A0A2Y9RJZ5">
    <property type="interactions" value="567"/>
</dbReference>
<feature type="chain" id="PRO_5015997935" description="Interleukin-13" evidence="10">
    <location>
        <begin position="19"/>
        <end position="135"/>
    </location>
</feature>
<evidence type="ECO:0000256" key="7">
    <source>
        <dbReference type="ARBA" id="ARBA00022729"/>
    </source>
</evidence>
<keyword evidence="11" id="KW-1185">Reference proteome</keyword>
<gene>
    <name evidence="12" type="primary">IL13</name>
</gene>
<dbReference type="PRINTS" id="PR01929">
    <property type="entry name" value="INTRLEUKIN13"/>
</dbReference>
<evidence type="ECO:0000256" key="3">
    <source>
        <dbReference type="ARBA" id="ARBA00011337"/>
    </source>
</evidence>
<keyword evidence="5" id="KW-0202">Cytokine</keyword>
<dbReference type="AlphaFoldDB" id="A0A2Y9RJZ5"/>
<reference evidence="12" key="1">
    <citation type="submission" date="2025-08" db="UniProtKB">
        <authorList>
            <consortium name="RefSeq"/>
        </authorList>
    </citation>
    <scope>IDENTIFICATION</scope>
</reference>
<dbReference type="PROSITE" id="PS00838">
    <property type="entry name" value="INTERLEUKIN_4_13"/>
    <property type="match status" value="1"/>
</dbReference>
<dbReference type="Proteomes" id="UP000248480">
    <property type="component" value="Unplaced"/>
</dbReference>
<feature type="signal peptide" evidence="10">
    <location>
        <begin position="1"/>
        <end position="18"/>
    </location>
</feature>
<dbReference type="RefSeq" id="XP_023594772.1">
    <property type="nucleotide sequence ID" value="XM_023739004.1"/>
</dbReference>
<dbReference type="InterPro" id="IPR009079">
    <property type="entry name" value="4_helix_cytokine-like_core"/>
</dbReference>
<dbReference type="KEGG" id="tmu:101341264"/>
<proteinExistence type="inferred from homology"/>
<evidence type="ECO:0000256" key="1">
    <source>
        <dbReference type="ARBA" id="ARBA00004613"/>
    </source>
</evidence>
<comment type="subcellular location">
    <subcellularLocation>
        <location evidence="1">Secreted</location>
    </subcellularLocation>
</comment>
<dbReference type="InParanoid" id="A0A2Y9RJZ5"/>
<evidence type="ECO:0000256" key="10">
    <source>
        <dbReference type="SAM" id="SignalP"/>
    </source>
</evidence>
<dbReference type="GO" id="GO:0005125">
    <property type="term" value="F:cytokine activity"/>
    <property type="evidence" value="ECO:0007669"/>
    <property type="project" value="UniProtKB-KW"/>
</dbReference>
<keyword evidence="9" id="KW-0325">Glycoprotein</keyword>
<evidence type="ECO:0000256" key="5">
    <source>
        <dbReference type="ARBA" id="ARBA00022514"/>
    </source>
</evidence>
<evidence type="ECO:0000256" key="6">
    <source>
        <dbReference type="ARBA" id="ARBA00022525"/>
    </source>
</evidence>